<evidence type="ECO:0000259" key="5">
    <source>
        <dbReference type="Pfam" id="PF00905"/>
    </source>
</evidence>
<dbReference type="PANTHER" id="PTHR30627:SF1">
    <property type="entry name" value="PEPTIDOGLYCAN D,D-TRANSPEPTIDASE FTSI"/>
    <property type="match status" value="1"/>
</dbReference>
<keyword evidence="8" id="KW-1185">Reference proteome</keyword>
<feature type="region of interest" description="Disordered" evidence="4">
    <location>
        <begin position="1"/>
        <end position="22"/>
    </location>
</feature>
<dbReference type="InterPro" id="IPR012338">
    <property type="entry name" value="Beta-lactam/transpept-like"/>
</dbReference>
<name>A0A934NBS8_9BACT</name>
<dbReference type="GO" id="GO:0005886">
    <property type="term" value="C:plasma membrane"/>
    <property type="evidence" value="ECO:0007669"/>
    <property type="project" value="TreeGrafter"/>
</dbReference>
<feature type="domain" description="Penicillin-binding protein transpeptidase" evidence="5">
    <location>
        <begin position="270"/>
        <end position="576"/>
    </location>
</feature>
<dbReference type="SUPFAM" id="SSF56601">
    <property type="entry name" value="beta-lactamase/transpeptidase-like"/>
    <property type="match status" value="1"/>
</dbReference>
<feature type="domain" description="Penicillin-binding protein dimerisation" evidence="6">
    <location>
        <begin position="75"/>
        <end position="226"/>
    </location>
</feature>
<dbReference type="RefSeq" id="WP_338205541.1">
    <property type="nucleotide sequence ID" value="NZ_JAEKNR010000242.1"/>
</dbReference>
<dbReference type="PANTHER" id="PTHR30627">
    <property type="entry name" value="PEPTIDOGLYCAN D,D-TRANSPEPTIDASE"/>
    <property type="match status" value="1"/>
</dbReference>
<evidence type="ECO:0000259" key="6">
    <source>
        <dbReference type="Pfam" id="PF03717"/>
    </source>
</evidence>
<protein>
    <submittedName>
        <fullName evidence="7">Penicillin-binding protein 2</fullName>
    </submittedName>
</protein>
<dbReference type="Proteomes" id="UP000612893">
    <property type="component" value="Unassembled WGS sequence"/>
</dbReference>
<dbReference type="Pfam" id="PF03717">
    <property type="entry name" value="PBP_dimer"/>
    <property type="match status" value="1"/>
</dbReference>
<dbReference type="Gene3D" id="3.90.1310.10">
    <property type="entry name" value="Penicillin-binding protein 2a (Domain 2)"/>
    <property type="match status" value="1"/>
</dbReference>
<comment type="caution">
    <text evidence="7">The sequence shown here is derived from an EMBL/GenBank/DDBJ whole genome shotgun (WGS) entry which is preliminary data.</text>
</comment>
<proteinExistence type="inferred from homology"/>
<dbReference type="AlphaFoldDB" id="A0A934NBS8"/>
<dbReference type="Pfam" id="PF00905">
    <property type="entry name" value="Transpeptidase"/>
    <property type="match status" value="1"/>
</dbReference>
<dbReference type="InterPro" id="IPR036138">
    <property type="entry name" value="PBP_dimer_sf"/>
</dbReference>
<evidence type="ECO:0000256" key="3">
    <source>
        <dbReference type="ARBA" id="ARBA00023136"/>
    </source>
</evidence>
<sequence>MAVESRPLGRRRSWPSPPRGMRPGSDLPRLRILWLIAIALLLATTVWGRLAYWQVLEHGQLSAMAADQHLTEVPLPATRGMIFDRDMRPLAINTTVYDVTLAPDLVKPAERDRVAGALSAVLGVPHDDVVAKLSANTKFAYVAKRQAKERADQLRQLKLPGVYLQAQEQRTYLPGGTSDASLASSLLGFVDYQGRGQRGVEAYYDPRLAGRDGYVNTYRDLAGRELLLSGETRRDPVNGANLVLTLDSNVQFSAEQAIAAGVKAARAESGSVLVMDSKTGGVVAWASYPGYDGNQFATTDPSRTRDPIVSNLYEPGSVMKVVTLSGALDAGKITPDTTIQDPGYVNVAGTVIHDWDNASHGTVTMTNVLEKSLNVGAIKAMQMEGRDNFFHYLQAFGFGSSTGIDVAAEAQMQLRSAGQWRDTDVATTAFGQGIAVNMVQMCAAINVVANQGRWVQPHVVESIGGASPGKFATRQAVTPQTAASMTQMMESVVQHGSGHMARVKGFELNEAGKTGTSQIPENGKYSPDQVWASYVGFLPADNPRFTMLVVVQKPNNGSADHNEGYYVSGPIWKAIAEQIIPEWRITPTP</sequence>
<dbReference type="Gene3D" id="3.40.710.10">
    <property type="entry name" value="DD-peptidase/beta-lactamase superfamily"/>
    <property type="match status" value="1"/>
</dbReference>
<comment type="subcellular location">
    <subcellularLocation>
        <location evidence="1">Membrane</location>
    </subcellularLocation>
</comment>
<keyword evidence="3" id="KW-0472">Membrane</keyword>
<dbReference type="GO" id="GO:0008658">
    <property type="term" value="F:penicillin binding"/>
    <property type="evidence" value="ECO:0007669"/>
    <property type="project" value="InterPro"/>
</dbReference>
<evidence type="ECO:0000256" key="4">
    <source>
        <dbReference type="SAM" id="MobiDB-lite"/>
    </source>
</evidence>
<dbReference type="EMBL" id="JAEKNR010000242">
    <property type="protein sequence ID" value="MBJ7601338.1"/>
    <property type="molecule type" value="Genomic_DNA"/>
</dbReference>
<evidence type="ECO:0000256" key="1">
    <source>
        <dbReference type="ARBA" id="ARBA00004370"/>
    </source>
</evidence>
<comment type="similarity">
    <text evidence="2">Belongs to the transpeptidase family.</text>
</comment>
<accession>A0A934NBS8</accession>
<dbReference type="SUPFAM" id="SSF56519">
    <property type="entry name" value="Penicillin binding protein dimerisation domain"/>
    <property type="match status" value="1"/>
</dbReference>
<dbReference type="GO" id="GO:0071555">
    <property type="term" value="P:cell wall organization"/>
    <property type="evidence" value="ECO:0007669"/>
    <property type="project" value="TreeGrafter"/>
</dbReference>
<reference evidence="7" key="1">
    <citation type="submission" date="2020-10" db="EMBL/GenBank/DDBJ databases">
        <title>Ca. Dormibacterota MAGs.</title>
        <authorList>
            <person name="Montgomery K."/>
        </authorList>
    </citation>
    <scope>NUCLEOTIDE SEQUENCE [LARGE SCALE GENOMIC DNA]</scope>
    <source>
        <strain evidence="7">SC8812_S17_10</strain>
    </source>
</reference>
<evidence type="ECO:0000313" key="7">
    <source>
        <dbReference type="EMBL" id="MBJ7601338.1"/>
    </source>
</evidence>
<evidence type="ECO:0000256" key="2">
    <source>
        <dbReference type="ARBA" id="ARBA00007171"/>
    </source>
</evidence>
<evidence type="ECO:0000313" key="8">
    <source>
        <dbReference type="Proteomes" id="UP000612893"/>
    </source>
</evidence>
<dbReference type="InterPro" id="IPR050515">
    <property type="entry name" value="Beta-lactam/transpept"/>
</dbReference>
<gene>
    <name evidence="7" type="ORF">JF922_25105</name>
</gene>
<dbReference type="InterPro" id="IPR005311">
    <property type="entry name" value="PBP_dimer"/>
</dbReference>
<organism evidence="7 8">
    <name type="scientific">Candidatus Nephthysia bennettiae</name>
    <dbReference type="NCBI Taxonomy" id="3127016"/>
    <lineage>
        <taxon>Bacteria</taxon>
        <taxon>Bacillati</taxon>
        <taxon>Candidatus Dormiibacterota</taxon>
        <taxon>Candidatus Dormibacteria</taxon>
        <taxon>Candidatus Dormibacterales</taxon>
        <taxon>Candidatus Dormibacteraceae</taxon>
        <taxon>Candidatus Nephthysia</taxon>
    </lineage>
</organism>
<dbReference type="Gene3D" id="3.30.450.330">
    <property type="match status" value="1"/>
</dbReference>
<dbReference type="InterPro" id="IPR001460">
    <property type="entry name" value="PCN-bd_Tpept"/>
</dbReference>